<dbReference type="PANTHER" id="PTHR40606">
    <property type="match status" value="1"/>
</dbReference>
<dbReference type="Pfam" id="PF07411">
    <property type="entry name" value="DUF1508"/>
    <property type="match status" value="1"/>
</dbReference>
<gene>
    <name evidence="2" type="ORF">D1013_13280</name>
</gene>
<organism evidence="2 3">
    <name type="scientific">Euzebyella marina</name>
    <dbReference type="NCBI Taxonomy" id="1761453"/>
    <lineage>
        <taxon>Bacteria</taxon>
        <taxon>Pseudomonadati</taxon>
        <taxon>Bacteroidota</taxon>
        <taxon>Flavobacteriia</taxon>
        <taxon>Flavobacteriales</taxon>
        <taxon>Flavobacteriaceae</taxon>
        <taxon>Euzebyella</taxon>
    </lineage>
</organism>
<keyword evidence="3" id="KW-1185">Reference proteome</keyword>
<feature type="domain" description="DUF1508" evidence="1">
    <location>
        <begin position="69"/>
        <end position="101"/>
    </location>
</feature>
<dbReference type="PANTHER" id="PTHR40606:SF1">
    <property type="entry name" value="UPF0339 PROTEIN YEGP"/>
    <property type="match status" value="1"/>
</dbReference>
<protein>
    <submittedName>
        <fullName evidence="2">DUF1508 domain-containing protein</fullName>
    </submittedName>
</protein>
<evidence type="ECO:0000313" key="2">
    <source>
        <dbReference type="EMBL" id="AYN68280.1"/>
    </source>
</evidence>
<dbReference type="InterPro" id="IPR051141">
    <property type="entry name" value="UPF0339_domain"/>
</dbReference>
<dbReference type="InterPro" id="IPR010879">
    <property type="entry name" value="DUF1508"/>
</dbReference>
<dbReference type="AlphaFoldDB" id="A0A3G2L7P3"/>
<accession>A0A3G2L7P3</accession>
<reference evidence="2 3" key="1">
    <citation type="submission" date="2018-08" db="EMBL/GenBank/DDBJ databases">
        <title>The reduced genetic potential of extracellular carbohydrate catabolism in Euzebyella marina RN62, a Flavobacteriia bacterium isolated from the hadal water.</title>
        <authorList>
            <person name="Xue C."/>
        </authorList>
    </citation>
    <scope>NUCLEOTIDE SEQUENCE [LARGE SCALE GENOMIC DNA]</scope>
    <source>
        <strain evidence="2 3">RN62</strain>
    </source>
</reference>
<name>A0A3G2L7P3_9FLAO</name>
<evidence type="ECO:0000259" key="1">
    <source>
        <dbReference type="Pfam" id="PF07411"/>
    </source>
</evidence>
<sequence length="116" mass="13366">MCIFYQKLLVLDTLKNQEGEFQFLIKAKSGQILLESSFFATEENLNRAISHLTNSDLGTNDFERKTSHDGQFFFRFNEDNGTELAKSQLYDSEMGMENGIKNLISRINELKDENSL</sequence>
<dbReference type="Proteomes" id="UP000276309">
    <property type="component" value="Chromosome"/>
</dbReference>
<dbReference type="KEGG" id="emar:D1013_13280"/>
<dbReference type="Gene3D" id="2.30.29.80">
    <property type="match status" value="1"/>
</dbReference>
<dbReference type="EMBL" id="CP032050">
    <property type="protein sequence ID" value="AYN68280.1"/>
    <property type="molecule type" value="Genomic_DNA"/>
</dbReference>
<dbReference type="OrthoDB" id="9802792at2"/>
<evidence type="ECO:0000313" key="3">
    <source>
        <dbReference type="Proteomes" id="UP000276309"/>
    </source>
</evidence>
<dbReference type="SUPFAM" id="SSF160113">
    <property type="entry name" value="YegP-like"/>
    <property type="match status" value="2"/>
</dbReference>
<dbReference type="InterPro" id="IPR036913">
    <property type="entry name" value="YegP-like_sf"/>
</dbReference>
<proteinExistence type="predicted"/>